<keyword evidence="4 8" id="KW-0560">Oxidoreductase</keyword>
<dbReference type="AlphaFoldDB" id="A0A4Y9SZD9"/>
<evidence type="ECO:0000313" key="10">
    <source>
        <dbReference type="Proteomes" id="UP000297258"/>
    </source>
</evidence>
<dbReference type="InterPro" id="IPR001128">
    <property type="entry name" value="Cyt_P450"/>
</dbReference>
<evidence type="ECO:0000256" key="4">
    <source>
        <dbReference type="ARBA" id="ARBA00023002"/>
    </source>
</evidence>
<protein>
    <submittedName>
        <fullName evidence="9">Cytochrome P450</fullName>
    </submittedName>
</protein>
<feature type="binding site" description="axial binding residue" evidence="7">
    <location>
        <position position="247"/>
    </location>
    <ligand>
        <name>heme</name>
        <dbReference type="ChEBI" id="CHEBI:30413"/>
    </ligand>
    <ligandPart>
        <name>Fe</name>
        <dbReference type="ChEBI" id="CHEBI:18248"/>
    </ligandPart>
</feature>
<dbReference type="OrthoDB" id="9764248at2"/>
<comment type="cofactor">
    <cofactor evidence="7">
        <name>heme</name>
        <dbReference type="ChEBI" id="CHEBI:30413"/>
    </cofactor>
</comment>
<dbReference type="PANTHER" id="PTHR24291">
    <property type="entry name" value="CYTOCHROME P450 FAMILY 4"/>
    <property type="match status" value="1"/>
</dbReference>
<evidence type="ECO:0000256" key="6">
    <source>
        <dbReference type="ARBA" id="ARBA00023033"/>
    </source>
</evidence>
<evidence type="ECO:0000256" key="3">
    <source>
        <dbReference type="ARBA" id="ARBA00022723"/>
    </source>
</evidence>
<evidence type="ECO:0000256" key="7">
    <source>
        <dbReference type="PIRSR" id="PIRSR602401-1"/>
    </source>
</evidence>
<keyword evidence="6 8" id="KW-0503">Monooxygenase</keyword>
<gene>
    <name evidence="9" type="ORF">E4O92_11450</name>
</gene>
<dbReference type="PRINTS" id="PR00463">
    <property type="entry name" value="EP450I"/>
</dbReference>
<dbReference type="PROSITE" id="PS00086">
    <property type="entry name" value="CYTOCHROME_P450"/>
    <property type="match status" value="1"/>
</dbReference>
<evidence type="ECO:0000256" key="8">
    <source>
        <dbReference type="RuleBase" id="RU000461"/>
    </source>
</evidence>
<dbReference type="GO" id="GO:0020037">
    <property type="term" value="F:heme binding"/>
    <property type="evidence" value="ECO:0007669"/>
    <property type="project" value="InterPro"/>
</dbReference>
<dbReference type="GO" id="GO:0016705">
    <property type="term" value="F:oxidoreductase activity, acting on paired donors, with incorporation or reduction of molecular oxygen"/>
    <property type="evidence" value="ECO:0007669"/>
    <property type="project" value="InterPro"/>
</dbReference>
<dbReference type="InterPro" id="IPR036396">
    <property type="entry name" value="Cyt_P450_sf"/>
</dbReference>
<comment type="similarity">
    <text evidence="1 8">Belongs to the cytochrome P450 family.</text>
</comment>
<organism evidence="9 10">
    <name type="scientific">Massilia horti</name>
    <dbReference type="NCBI Taxonomy" id="2562153"/>
    <lineage>
        <taxon>Bacteria</taxon>
        <taxon>Pseudomonadati</taxon>
        <taxon>Pseudomonadota</taxon>
        <taxon>Betaproteobacteria</taxon>
        <taxon>Burkholderiales</taxon>
        <taxon>Oxalobacteraceae</taxon>
        <taxon>Telluria group</taxon>
        <taxon>Massilia</taxon>
    </lineage>
</organism>
<sequence>MKSDRHTIPRREFDEDARIAQQAVHVSSVAGNAEMYWPASWPDWMPWKRTKRQANDALNRLIDKYIQARLAVAATAWPNDLLSRLLALHREDPQSWPLKAVRDECMTAFLAGHETSAATLTWWAWCMAANPAAQAAARQEVLAVLRGRAPMAEDLPSLTYLVQTLQETLRLYPAAPMLMTRRSIRPITLGGWQLPARTIFSIPVQRLQHDPRWFPDPHVFRPERFASGGSDIPRGAFMPFGTGPRVCLGQHLAMAEMTVVAAMFLQRFAVAVPVGMTAPEAAFHITLRPKTPLRLRLTGQFNLAAGQ</sequence>
<accession>A0A4Y9SZD9</accession>
<dbReference type="PRINTS" id="PR00385">
    <property type="entry name" value="P450"/>
</dbReference>
<reference evidence="9 10" key="1">
    <citation type="submission" date="2019-03" db="EMBL/GenBank/DDBJ databases">
        <title>Draft genome of Massilia hortus sp. nov., a novel bacterial species of the Oxalobacteraceae family.</title>
        <authorList>
            <person name="Peta V."/>
            <person name="Raths R."/>
            <person name="Bucking H."/>
        </authorList>
    </citation>
    <scope>NUCLEOTIDE SEQUENCE [LARGE SCALE GENOMIC DNA]</scope>
    <source>
        <strain evidence="9 10">ONC3</strain>
    </source>
</reference>
<dbReference type="Gene3D" id="1.10.630.10">
    <property type="entry name" value="Cytochrome P450"/>
    <property type="match status" value="1"/>
</dbReference>
<dbReference type="GO" id="GO:0005506">
    <property type="term" value="F:iron ion binding"/>
    <property type="evidence" value="ECO:0007669"/>
    <property type="project" value="InterPro"/>
</dbReference>
<dbReference type="Proteomes" id="UP000297258">
    <property type="component" value="Unassembled WGS sequence"/>
</dbReference>
<evidence type="ECO:0000256" key="2">
    <source>
        <dbReference type="ARBA" id="ARBA00022617"/>
    </source>
</evidence>
<evidence type="ECO:0000256" key="1">
    <source>
        <dbReference type="ARBA" id="ARBA00010617"/>
    </source>
</evidence>
<dbReference type="RefSeq" id="WP_135189902.1">
    <property type="nucleotide sequence ID" value="NZ_SPUM01000069.1"/>
</dbReference>
<dbReference type="InterPro" id="IPR050196">
    <property type="entry name" value="Cytochrome_P450_Monoox"/>
</dbReference>
<evidence type="ECO:0000256" key="5">
    <source>
        <dbReference type="ARBA" id="ARBA00023004"/>
    </source>
</evidence>
<name>A0A4Y9SZD9_9BURK</name>
<dbReference type="Pfam" id="PF00067">
    <property type="entry name" value="p450"/>
    <property type="match status" value="1"/>
</dbReference>
<dbReference type="GO" id="GO:0004497">
    <property type="term" value="F:monooxygenase activity"/>
    <property type="evidence" value="ECO:0007669"/>
    <property type="project" value="UniProtKB-KW"/>
</dbReference>
<dbReference type="InterPro" id="IPR017972">
    <property type="entry name" value="Cyt_P450_CS"/>
</dbReference>
<dbReference type="InterPro" id="IPR002401">
    <property type="entry name" value="Cyt_P450_E_grp-I"/>
</dbReference>
<comment type="caution">
    <text evidence="9">The sequence shown here is derived from an EMBL/GenBank/DDBJ whole genome shotgun (WGS) entry which is preliminary data.</text>
</comment>
<dbReference type="EMBL" id="SPUM01000069">
    <property type="protein sequence ID" value="TFW32037.1"/>
    <property type="molecule type" value="Genomic_DNA"/>
</dbReference>
<dbReference type="SUPFAM" id="SSF48264">
    <property type="entry name" value="Cytochrome P450"/>
    <property type="match status" value="1"/>
</dbReference>
<dbReference type="PANTHER" id="PTHR24291:SF50">
    <property type="entry name" value="BIFUNCTIONAL ALBAFLAVENONE MONOOXYGENASE_TERPENE SYNTHASE"/>
    <property type="match status" value="1"/>
</dbReference>
<evidence type="ECO:0000313" key="9">
    <source>
        <dbReference type="EMBL" id="TFW32037.1"/>
    </source>
</evidence>
<keyword evidence="10" id="KW-1185">Reference proteome</keyword>
<keyword evidence="2 7" id="KW-0349">Heme</keyword>
<proteinExistence type="inferred from homology"/>
<keyword evidence="3 7" id="KW-0479">Metal-binding</keyword>
<keyword evidence="5 7" id="KW-0408">Iron</keyword>